<dbReference type="PANTHER" id="PTHR37422:SF13">
    <property type="entry name" value="LIPOPOLYSACCHARIDE BIOSYNTHESIS PROTEIN PA4999-RELATED"/>
    <property type="match status" value="1"/>
</dbReference>
<evidence type="ECO:0000256" key="3">
    <source>
        <dbReference type="ARBA" id="ARBA00022989"/>
    </source>
</evidence>
<dbReference type="InterPro" id="IPR051533">
    <property type="entry name" value="WaaL-like"/>
</dbReference>
<dbReference type="GO" id="GO:0016874">
    <property type="term" value="F:ligase activity"/>
    <property type="evidence" value="ECO:0007669"/>
    <property type="project" value="UniProtKB-KW"/>
</dbReference>
<feature type="transmembrane region" description="Helical" evidence="5">
    <location>
        <begin position="64"/>
        <end position="86"/>
    </location>
</feature>
<accession>A0A1J5R0M6</accession>
<keyword evidence="4 5" id="KW-0472">Membrane</keyword>
<gene>
    <name evidence="7" type="ORF">GALL_326270</name>
</gene>
<evidence type="ECO:0000256" key="1">
    <source>
        <dbReference type="ARBA" id="ARBA00004141"/>
    </source>
</evidence>
<feature type="transmembrane region" description="Helical" evidence="5">
    <location>
        <begin position="20"/>
        <end position="43"/>
    </location>
</feature>
<feature type="transmembrane region" description="Helical" evidence="5">
    <location>
        <begin position="321"/>
        <end position="344"/>
    </location>
</feature>
<feature type="transmembrane region" description="Helical" evidence="5">
    <location>
        <begin position="116"/>
        <end position="137"/>
    </location>
</feature>
<dbReference type="GO" id="GO:0016020">
    <property type="term" value="C:membrane"/>
    <property type="evidence" value="ECO:0007669"/>
    <property type="project" value="UniProtKB-SubCell"/>
</dbReference>
<evidence type="ECO:0000259" key="6">
    <source>
        <dbReference type="Pfam" id="PF04932"/>
    </source>
</evidence>
<comment type="subcellular location">
    <subcellularLocation>
        <location evidence="1">Membrane</location>
        <topology evidence="1">Multi-pass membrane protein</topology>
    </subcellularLocation>
</comment>
<proteinExistence type="predicted"/>
<dbReference type="EMBL" id="MLJW01000538">
    <property type="protein sequence ID" value="OIQ85516.1"/>
    <property type="molecule type" value="Genomic_DNA"/>
</dbReference>
<dbReference type="Pfam" id="PF04932">
    <property type="entry name" value="Wzy_C"/>
    <property type="match status" value="1"/>
</dbReference>
<evidence type="ECO:0000256" key="2">
    <source>
        <dbReference type="ARBA" id="ARBA00022692"/>
    </source>
</evidence>
<dbReference type="AlphaFoldDB" id="A0A1J5R0M6"/>
<feature type="domain" description="O-antigen ligase-related" evidence="6">
    <location>
        <begin position="187"/>
        <end position="337"/>
    </location>
</feature>
<reference evidence="7" key="1">
    <citation type="submission" date="2016-10" db="EMBL/GenBank/DDBJ databases">
        <title>Sequence of Gallionella enrichment culture.</title>
        <authorList>
            <person name="Poehlein A."/>
            <person name="Muehling M."/>
            <person name="Daniel R."/>
        </authorList>
    </citation>
    <scope>NUCLEOTIDE SEQUENCE</scope>
</reference>
<dbReference type="PANTHER" id="PTHR37422">
    <property type="entry name" value="TEICHURONIC ACID BIOSYNTHESIS PROTEIN TUAE"/>
    <property type="match status" value="1"/>
</dbReference>
<comment type="caution">
    <text evidence="7">The sequence shown here is derived from an EMBL/GenBank/DDBJ whole genome shotgun (WGS) entry which is preliminary data.</text>
</comment>
<feature type="transmembrane region" description="Helical" evidence="5">
    <location>
        <begin position="204"/>
        <end position="220"/>
    </location>
</feature>
<evidence type="ECO:0000256" key="5">
    <source>
        <dbReference type="SAM" id="Phobius"/>
    </source>
</evidence>
<keyword evidence="7" id="KW-0436">Ligase</keyword>
<feature type="transmembrane region" description="Helical" evidence="5">
    <location>
        <begin position="92"/>
        <end position="109"/>
    </location>
</feature>
<feature type="transmembrane region" description="Helical" evidence="5">
    <location>
        <begin position="157"/>
        <end position="175"/>
    </location>
</feature>
<keyword evidence="3 5" id="KW-1133">Transmembrane helix</keyword>
<evidence type="ECO:0000256" key="4">
    <source>
        <dbReference type="ARBA" id="ARBA00023136"/>
    </source>
</evidence>
<protein>
    <submittedName>
        <fullName evidence="7">O-antigen ligase</fullName>
    </submittedName>
</protein>
<sequence length="403" mass="44160">MIDTKQLTLKTPRDLVGPIAIFAAFSLPLPTAWGSVGLVLLLTTPFLHGQWAQQWQRIKSSPPAWIALIFFALYVVGAMYSVAPAAQINNFLGKYAKLLILPLLVAVLDTDKWRRLAMHAFLIAAGLAATVSYARFLGLIQQFPDPNQVYTAFQNRISFGTYLAFASYLLAWRAIHDARKRWFWATLALLYGLSVLMINNGRTGYVIILALVILLFFQKFGIKGVGIGLIAVSFLGSAAFFLSPTSHERITRTVQNFEKYKIGNGATETSTGLRLQFYYHSLEIISKHPVFGTGTGSFPEEYAKSVAGTNDIRTSNPHNEYFLTAVQLGLVGLAMLFIFGFSLWQSTISLAGENKAALEGLVLTIGIGCLFNSQLLDAGEGRFFVVLSGIILGSIAGDKSAPR</sequence>
<evidence type="ECO:0000313" key="7">
    <source>
        <dbReference type="EMBL" id="OIQ85516.1"/>
    </source>
</evidence>
<keyword evidence="2 5" id="KW-0812">Transmembrane</keyword>
<dbReference type="InterPro" id="IPR007016">
    <property type="entry name" value="O-antigen_ligase-rel_domated"/>
</dbReference>
<feature type="transmembrane region" description="Helical" evidence="5">
    <location>
        <begin position="356"/>
        <end position="375"/>
    </location>
</feature>
<organism evidence="7">
    <name type="scientific">mine drainage metagenome</name>
    <dbReference type="NCBI Taxonomy" id="410659"/>
    <lineage>
        <taxon>unclassified sequences</taxon>
        <taxon>metagenomes</taxon>
        <taxon>ecological metagenomes</taxon>
    </lineage>
</organism>
<name>A0A1J5R0M6_9ZZZZ</name>
<feature type="transmembrane region" description="Helical" evidence="5">
    <location>
        <begin position="225"/>
        <end position="243"/>
    </location>
</feature>